<organism evidence="2 3">
    <name type="scientific">Dreissena polymorpha</name>
    <name type="common">Zebra mussel</name>
    <name type="synonym">Mytilus polymorpha</name>
    <dbReference type="NCBI Taxonomy" id="45954"/>
    <lineage>
        <taxon>Eukaryota</taxon>
        <taxon>Metazoa</taxon>
        <taxon>Spiralia</taxon>
        <taxon>Lophotrochozoa</taxon>
        <taxon>Mollusca</taxon>
        <taxon>Bivalvia</taxon>
        <taxon>Autobranchia</taxon>
        <taxon>Heteroconchia</taxon>
        <taxon>Euheterodonta</taxon>
        <taxon>Imparidentia</taxon>
        <taxon>Neoheterodontei</taxon>
        <taxon>Myida</taxon>
        <taxon>Dreissenoidea</taxon>
        <taxon>Dreissenidae</taxon>
        <taxon>Dreissena</taxon>
    </lineage>
</organism>
<evidence type="ECO:0000313" key="2">
    <source>
        <dbReference type="EMBL" id="KAH3848571.1"/>
    </source>
</evidence>
<comment type="caution">
    <text evidence="2">The sequence shown here is derived from an EMBL/GenBank/DDBJ whole genome shotgun (WGS) entry which is preliminary data.</text>
</comment>
<dbReference type="AlphaFoldDB" id="A0A9D4KZ07"/>
<feature type="compositionally biased region" description="Basic and acidic residues" evidence="1">
    <location>
        <begin position="38"/>
        <end position="50"/>
    </location>
</feature>
<reference evidence="2" key="2">
    <citation type="submission" date="2020-11" db="EMBL/GenBank/DDBJ databases">
        <authorList>
            <person name="McCartney M.A."/>
            <person name="Auch B."/>
            <person name="Kono T."/>
            <person name="Mallez S."/>
            <person name="Becker A."/>
            <person name="Gohl D.M."/>
            <person name="Silverstein K.A.T."/>
            <person name="Koren S."/>
            <person name="Bechman K.B."/>
            <person name="Herman A."/>
            <person name="Abrahante J.E."/>
            <person name="Garbe J."/>
        </authorList>
    </citation>
    <scope>NUCLEOTIDE SEQUENCE</scope>
    <source>
        <strain evidence="2">Duluth1</strain>
        <tissue evidence="2">Whole animal</tissue>
    </source>
</reference>
<dbReference type="EMBL" id="JAIWYP010000003">
    <property type="protein sequence ID" value="KAH3848571.1"/>
    <property type="molecule type" value="Genomic_DNA"/>
</dbReference>
<feature type="region of interest" description="Disordered" evidence="1">
    <location>
        <begin position="37"/>
        <end position="61"/>
    </location>
</feature>
<dbReference type="Proteomes" id="UP000828390">
    <property type="component" value="Unassembled WGS sequence"/>
</dbReference>
<name>A0A9D4KZ07_DREPO</name>
<keyword evidence="3" id="KW-1185">Reference proteome</keyword>
<sequence length="109" mass="12191">MAADEDLSVVIKRHKETKEVLNKVRRTSVLADTICQEEVEKQEREGEEHTTSMSTESDVEVVELPVQDAVVLPGNHEADADDNNNTQKLSGVEKQKSLGKKICTDKTVW</sequence>
<accession>A0A9D4KZ07</accession>
<proteinExistence type="predicted"/>
<protein>
    <submittedName>
        <fullName evidence="2">Uncharacterized protein</fullName>
    </submittedName>
</protein>
<gene>
    <name evidence="2" type="ORF">DPMN_090949</name>
</gene>
<reference evidence="2" key="1">
    <citation type="journal article" date="2019" name="bioRxiv">
        <title>The Genome of the Zebra Mussel, Dreissena polymorpha: A Resource for Invasive Species Research.</title>
        <authorList>
            <person name="McCartney M.A."/>
            <person name="Auch B."/>
            <person name="Kono T."/>
            <person name="Mallez S."/>
            <person name="Zhang Y."/>
            <person name="Obille A."/>
            <person name="Becker A."/>
            <person name="Abrahante J.E."/>
            <person name="Garbe J."/>
            <person name="Badalamenti J.P."/>
            <person name="Herman A."/>
            <person name="Mangelson H."/>
            <person name="Liachko I."/>
            <person name="Sullivan S."/>
            <person name="Sone E.D."/>
            <person name="Koren S."/>
            <person name="Silverstein K.A.T."/>
            <person name="Beckman K.B."/>
            <person name="Gohl D.M."/>
        </authorList>
    </citation>
    <scope>NUCLEOTIDE SEQUENCE</scope>
    <source>
        <strain evidence="2">Duluth1</strain>
        <tissue evidence="2">Whole animal</tissue>
    </source>
</reference>
<evidence type="ECO:0000256" key="1">
    <source>
        <dbReference type="SAM" id="MobiDB-lite"/>
    </source>
</evidence>
<feature type="region of interest" description="Disordered" evidence="1">
    <location>
        <begin position="73"/>
        <end position="94"/>
    </location>
</feature>
<evidence type="ECO:0000313" key="3">
    <source>
        <dbReference type="Proteomes" id="UP000828390"/>
    </source>
</evidence>